<proteinExistence type="predicted"/>
<name>A0A7S1WQ83_ALECA</name>
<feature type="region of interest" description="Disordered" evidence="1">
    <location>
        <begin position="74"/>
        <end position="119"/>
    </location>
</feature>
<evidence type="ECO:0000313" key="2">
    <source>
        <dbReference type="EMBL" id="CAD9180717.1"/>
    </source>
</evidence>
<evidence type="ECO:0000256" key="1">
    <source>
        <dbReference type="SAM" id="MobiDB-lite"/>
    </source>
</evidence>
<feature type="compositionally biased region" description="Low complexity" evidence="1">
    <location>
        <begin position="80"/>
        <end position="91"/>
    </location>
</feature>
<dbReference type="EMBL" id="HBGE01096602">
    <property type="protein sequence ID" value="CAD9180717.1"/>
    <property type="molecule type" value="Transcribed_RNA"/>
</dbReference>
<sequence length="119" mass="12154">MVLASCAAAATVALPPKAFGERCAPALALASASFVAAASGACDSEALGRRPVLTVGLALSEALPPAELREWFPRAPRRLGSATGSAATTTSNNDNERMDLAMDRRGRQRARTADGAGIS</sequence>
<organism evidence="2">
    <name type="scientific">Alexandrium catenella</name>
    <name type="common">Red tide dinoflagellate</name>
    <name type="synonym">Gonyaulax catenella</name>
    <dbReference type="NCBI Taxonomy" id="2925"/>
    <lineage>
        <taxon>Eukaryota</taxon>
        <taxon>Sar</taxon>
        <taxon>Alveolata</taxon>
        <taxon>Dinophyceae</taxon>
        <taxon>Gonyaulacales</taxon>
        <taxon>Pyrocystaceae</taxon>
        <taxon>Alexandrium</taxon>
    </lineage>
</organism>
<feature type="compositionally biased region" description="Basic and acidic residues" evidence="1">
    <location>
        <begin position="94"/>
        <end position="105"/>
    </location>
</feature>
<protein>
    <submittedName>
        <fullName evidence="2">Uncharacterized protein</fullName>
    </submittedName>
</protein>
<gene>
    <name evidence="2" type="ORF">ACAT0790_LOCUS57489</name>
</gene>
<dbReference type="AlphaFoldDB" id="A0A7S1WQ83"/>
<reference evidence="2" key="1">
    <citation type="submission" date="2021-01" db="EMBL/GenBank/DDBJ databases">
        <authorList>
            <person name="Corre E."/>
            <person name="Pelletier E."/>
            <person name="Niang G."/>
            <person name="Scheremetjew M."/>
            <person name="Finn R."/>
            <person name="Kale V."/>
            <person name="Holt S."/>
            <person name="Cochrane G."/>
            <person name="Meng A."/>
            <person name="Brown T."/>
            <person name="Cohen L."/>
        </authorList>
    </citation>
    <scope>NUCLEOTIDE SEQUENCE</scope>
    <source>
        <strain evidence="2">OF101</strain>
    </source>
</reference>
<accession>A0A7S1WQ83</accession>